<feature type="domain" description="KAP NTPase" evidence="1">
    <location>
        <begin position="17"/>
        <end position="323"/>
    </location>
</feature>
<sequence>MARILLDTPAVTPALGYDRIAIALSTLIQESEPRFAVGVFGGWGSGKTTLMDTIRAELRNPSTLKVVFNGWRYEREPHLIVPLLDTIRGAVVAHADSPEGRPVREKLLAIASRIGQVVRALVSGLSGKMTVGVAEVTFDAAKSVEALGNGHQRPAQEAQSLYFACFEQLAGAFADLREDGGVDRVVVFVDDLDRCLPQNALSVIESMKLFFDLTGFVFVVGIDQRVLEQAIRERLTGFQAAAADDRSLRLAEREYVKKIFQVPYELPPMDAQQLDDLLTAVYETAKIDGEQLDDLQQTVRPYLAHLAIEGQVNPREVKRFINAYTLQMLIRPQLDRAAVLAVQTVVFRYDWALYDILRAETEALPQAIKQYRDGEDSALTDLWPEQIGALPTDLAQFLRSAEAAPLTRQDLRTYLTSVEATAPTEGWVGRAYILIGRLRRIARQGTASLEQDAPGTQLDRISRELASAAADLRSAVVDEQRGSERFAEHLDGLLDLGRAISSQQAASWSQAVERCIGNLQRELRLLRATPARPLPAD</sequence>
<organism evidence="2 3">
    <name type="scientific">Dactylosporangium sucinum</name>
    <dbReference type="NCBI Taxonomy" id="1424081"/>
    <lineage>
        <taxon>Bacteria</taxon>
        <taxon>Bacillati</taxon>
        <taxon>Actinomycetota</taxon>
        <taxon>Actinomycetes</taxon>
        <taxon>Micromonosporales</taxon>
        <taxon>Micromonosporaceae</taxon>
        <taxon>Dactylosporangium</taxon>
    </lineage>
</organism>
<dbReference type="PANTHER" id="PTHR22674">
    <property type="entry name" value="NTPASE, KAP FAMILY P-LOOP DOMAIN-CONTAINING 1"/>
    <property type="match status" value="1"/>
</dbReference>
<name>A0A917TNK4_9ACTN</name>
<proteinExistence type="predicted"/>
<protein>
    <recommendedName>
        <fullName evidence="1">KAP NTPase domain-containing protein</fullName>
    </recommendedName>
</protein>
<evidence type="ECO:0000313" key="2">
    <source>
        <dbReference type="EMBL" id="GGM29309.1"/>
    </source>
</evidence>
<keyword evidence="3" id="KW-1185">Reference proteome</keyword>
<dbReference type="InterPro" id="IPR052754">
    <property type="entry name" value="NTPase_KAP_P-loop"/>
</dbReference>
<dbReference type="InterPro" id="IPR011646">
    <property type="entry name" value="KAP_P-loop"/>
</dbReference>
<dbReference type="Pfam" id="PF07693">
    <property type="entry name" value="KAP_NTPase"/>
    <property type="match status" value="1"/>
</dbReference>
<evidence type="ECO:0000259" key="1">
    <source>
        <dbReference type="Pfam" id="PF07693"/>
    </source>
</evidence>
<dbReference type="InterPro" id="IPR027417">
    <property type="entry name" value="P-loop_NTPase"/>
</dbReference>
<accession>A0A917TNK4</accession>
<dbReference type="RefSeq" id="WP_190250734.1">
    <property type="nucleotide sequence ID" value="NZ_BMPI01000014.1"/>
</dbReference>
<comment type="caution">
    <text evidence="2">The sequence shown here is derived from an EMBL/GenBank/DDBJ whole genome shotgun (WGS) entry which is preliminary data.</text>
</comment>
<dbReference type="AlphaFoldDB" id="A0A917TNK4"/>
<gene>
    <name evidence="2" type="ORF">GCM10007977_033240</name>
</gene>
<dbReference type="EMBL" id="BMPI01000014">
    <property type="protein sequence ID" value="GGM29309.1"/>
    <property type="molecule type" value="Genomic_DNA"/>
</dbReference>
<dbReference type="Proteomes" id="UP000642070">
    <property type="component" value="Unassembled WGS sequence"/>
</dbReference>
<reference evidence="2" key="2">
    <citation type="submission" date="2020-09" db="EMBL/GenBank/DDBJ databases">
        <authorList>
            <person name="Sun Q."/>
            <person name="Ohkuma M."/>
        </authorList>
    </citation>
    <scope>NUCLEOTIDE SEQUENCE</scope>
    <source>
        <strain evidence="2">JCM 19831</strain>
    </source>
</reference>
<reference evidence="2" key="1">
    <citation type="journal article" date="2014" name="Int. J. Syst. Evol. Microbiol.">
        <title>Complete genome sequence of Corynebacterium casei LMG S-19264T (=DSM 44701T), isolated from a smear-ripened cheese.</title>
        <authorList>
            <consortium name="US DOE Joint Genome Institute (JGI-PGF)"/>
            <person name="Walter F."/>
            <person name="Albersmeier A."/>
            <person name="Kalinowski J."/>
            <person name="Ruckert C."/>
        </authorList>
    </citation>
    <scope>NUCLEOTIDE SEQUENCE</scope>
    <source>
        <strain evidence="2">JCM 19831</strain>
    </source>
</reference>
<dbReference type="PANTHER" id="PTHR22674:SF6">
    <property type="entry name" value="NTPASE KAP FAMILY P-LOOP DOMAIN-CONTAINING PROTEIN 1"/>
    <property type="match status" value="1"/>
</dbReference>
<dbReference type="Gene3D" id="3.40.50.300">
    <property type="entry name" value="P-loop containing nucleotide triphosphate hydrolases"/>
    <property type="match status" value="1"/>
</dbReference>
<dbReference type="SUPFAM" id="SSF52540">
    <property type="entry name" value="P-loop containing nucleoside triphosphate hydrolases"/>
    <property type="match status" value="1"/>
</dbReference>
<evidence type="ECO:0000313" key="3">
    <source>
        <dbReference type="Proteomes" id="UP000642070"/>
    </source>
</evidence>